<dbReference type="InterPro" id="IPR019230">
    <property type="entry name" value="RNA_MeTrfase_C_dom"/>
</dbReference>
<name>A0A521G4G7_9BACT</name>
<dbReference type="CDD" id="cd18085">
    <property type="entry name" value="TM1570-like"/>
    <property type="match status" value="1"/>
</dbReference>
<accession>A0A521G4G7</accession>
<gene>
    <name evidence="2" type="ORF">CDV28_10234</name>
</gene>
<protein>
    <recommendedName>
        <fullName evidence="1">tRNA (guanine-N(1)-)-methyltransferase C-terminal domain-containing protein</fullName>
    </recommendedName>
</protein>
<dbReference type="InterPro" id="IPR029026">
    <property type="entry name" value="tRNA_m1G_MTases_N"/>
</dbReference>
<evidence type="ECO:0000259" key="1">
    <source>
        <dbReference type="Pfam" id="PF09936"/>
    </source>
</evidence>
<proteinExistence type="predicted"/>
<evidence type="ECO:0000313" key="2">
    <source>
        <dbReference type="EMBL" id="TAA75912.1"/>
    </source>
</evidence>
<dbReference type="EMBL" id="NQJD01000002">
    <property type="protein sequence ID" value="TAA75912.1"/>
    <property type="molecule type" value="Genomic_DNA"/>
</dbReference>
<keyword evidence="3" id="KW-1185">Reference proteome</keyword>
<dbReference type="Gene3D" id="3.40.1280.10">
    <property type="match status" value="1"/>
</dbReference>
<feature type="domain" description="tRNA (guanine-N(1)-)-methyltransferase C-terminal" evidence="1">
    <location>
        <begin position="17"/>
        <end position="196"/>
    </location>
</feature>
<evidence type="ECO:0000313" key="3">
    <source>
        <dbReference type="Proteomes" id="UP000316238"/>
    </source>
</evidence>
<dbReference type="AlphaFoldDB" id="A0A521G4G7"/>
<organism evidence="2 3">
    <name type="scientific">Candidatus Electronema aureum</name>
    <dbReference type="NCBI Taxonomy" id="2005002"/>
    <lineage>
        <taxon>Bacteria</taxon>
        <taxon>Pseudomonadati</taxon>
        <taxon>Thermodesulfobacteriota</taxon>
        <taxon>Desulfobulbia</taxon>
        <taxon>Desulfobulbales</taxon>
        <taxon>Desulfobulbaceae</taxon>
        <taxon>Candidatus Electronema</taxon>
    </lineage>
</organism>
<dbReference type="Pfam" id="PF09936">
    <property type="entry name" value="Methyltrn_RNA_4"/>
    <property type="match status" value="1"/>
</dbReference>
<sequence length="204" mass="22228">MRECSRQEPGMDAEFHLDVALIHHPVVNRNGEIIGSAVTNLDLHDIARAGKTFGVSTYWVVTPYAQQQELANGIVSHWTEGYGRVANSDRAAALSIIRIIGSLEEIIAEMTEQHGCKPKVVATSAGGQQHCLSYAELRQELRQQTPVLLLFGTAWGLAPAVMELADAVLPSIQGIGPFNHLSVRSAASIILDRLLGRREEADQI</sequence>
<reference evidence="2" key="1">
    <citation type="submission" date="2017-07" db="EMBL/GenBank/DDBJ databases">
        <title>The cable genome - Insights into the physiology and evolution of filamentous bacteria capable of sulfide oxidation via long distance electron transfer.</title>
        <authorList>
            <person name="Thorup C."/>
            <person name="Bjerg J.T."/>
            <person name="Schreiber L."/>
            <person name="Nielsen L.P."/>
            <person name="Kjeldsen K.U."/>
            <person name="Boesen T."/>
            <person name="Boggild A."/>
            <person name="Meysman F."/>
            <person name="Geelhoed J."/>
            <person name="Schramm A."/>
        </authorList>
    </citation>
    <scope>NUCLEOTIDE SEQUENCE [LARGE SCALE GENOMIC DNA]</scope>
    <source>
        <strain evidence="2">GS</strain>
    </source>
</reference>
<dbReference type="Proteomes" id="UP000316238">
    <property type="component" value="Unassembled WGS sequence"/>
</dbReference>
<comment type="caution">
    <text evidence="2">The sequence shown here is derived from an EMBL/GenBank/DDBJ whole genome shotgun (WGS) entry which is preliminary data.</text>
</comment>